<evidence type="ECO:0000313" key="6">
    <source>
        <dbReference type="Proteomes" id="UP001209878"/>
    </source>
</evidence>
<protein>
    <recommendedName>
        <fullName evidence="4">YEATS domain-containing protein</fullName>
    </recommendedName>
</protein>
<comment type="caution">
    <text evidence="5">The sequence shown here is derived from an EMBL/GenBank/DDBJ whole genome shotgun (WGS) entry which is preliminary data.</text>
</comment>
<feature type="domain" description="YEATS" evidence="4">
    <location>
        <begin position="119"/>
        <end position="232"/>
    </location>
</feature>
<feature type="compositionally biased region" description="Basic and acidic residues" evidence="3">
    <location>
        <begin position="80"/>
        <end position="95"/>
    </location>
</feature>
<keyword evidence="6" id="KW-1185">Reference proteome</keyword>
<evidence type="ECO:0000313" key="5">
    <source>
        <dbReference type="EMBL" id="KAK2181872.1"/>
    </source>
</evidence>
<dbReference type="GO" id="GO:0005634">
    <property type="term" value="C:nucleus"/>
    <property type="evidence" value="ECO:0007669"/>
    <property type="project" value="UniProtKB-SubCell"/>
</dbReference>
<evidence type="ECO:0000256" key="2">
    <source>
        <dbReference type="PROSITE-ProRule" id="PRU00376"/>
    </source>
</evidence>
<dbReference type="InterPro" id="IPR005033">
    <property type="entry name" value="YEATS"/>
</dbReference>
<organism evidence="5 6">
    <name type="scientific">Ridgeia piscesae</name>
    <name type="common">Tubeworm</name>
    <dbReference type="NCBI Taxonomy" id="27915"/>
    <lineage>
        <taxon>Eukaryota</taxon>
        <taxon>Metazoa</taxon>
        <taxon>Spiralia</taxon>
        <taxon>Lophotrochozoa</taxon>
        <taxon>Annelida</taxon>
        <taxon>Polychaeta</taxon>
        <taxon>Sedentaria</taxon>
        <taxon>Canalipalpata</taxon>
        <taxon>Sabellida</taxon>
        <taxon>Siboglinidae</taxon>
        <taxon>Ridgeia</taxon>
    </lineage>
</organism>
<feature type="compositionally biased region" description="Basic and acidic residues" evidence="3">
    <location>
        <begin position="1"/>
        <end position="10"/>
    </location>
</feature>
<reference evidence="5" key="1">
    <citation type="journal article" date="2023" name="Mol. Biol. Evol.">
        <title>Third-Generation Sequencing Reveals the Adaptive Role of the Epigenome in Three Deep-Sea Polychaetes.</title>
        <authorList>
            <person name="Perez M."/>
            <person name="Aroh O."/>
            <person name="Sun Y."/>
            <person name="Lan Y."/>
            <person name="Juniper S.K."/>
            <person name="Young C.R."/>
            <person name="Angers B."/>
            <person name="Qian P.Y."/>
        </authorList>
    </citation>
    <scope>NUCLEOTIDE SEQUENCE</scope>
    <source>
        <strain evidence="5">R07B-5</strain>
    </source>
</reference>
<dbReference type="EMBL" id="JAODUO010000376">
    <property type="protein sequence ID" value="KAK2181872.1"/>
    <property type="molecule type" value="Genomic_DNA"/>
</dbReference>
<dbReference type="PROSITE" id="PS51037">
    <property type="entry name" value="YEATS"/>
    <property type="match status" value="1"/>
</dbReference>
<dbReference type="PANTHER" id="PTHR23195">
    <property type="entry name" value="YEATS DOMAIN"/>
    <property type="match status" value="1"/>
</dbReference>
<dbReference type="AlphaFoldDB" id="A0AAD9L277"/>
<accession>A0AAD9L277</accession>
<comment type="subcellular location">
    <subcellularLocation>
        <location evidence="2">Nucleus</location>
    </subcellularLocation>
</comment>
<dbReference type="Gene3D" id="2.60.40.1970">
    <property type="entry name" value="YEATS domain"/>
    <property type="match status" value="1"/>
</dbReference>
<feature type="compositionally biased region" description="Acidic residues" evidence="3">
    <location>
        <begin position="11"/>
        <end position="20"/>
    </location>
</feature>
<name>A0AAD9L277_RIDPI</name>
<dbReference type="Proteomes" id="UP001209878">
    <property type="component" value="Unassembled WGS sequence"/>
</dbReference>
<sequence length="232" mass="26713">MERKRPHPVDDLDPDYEDVADQQNKRQRQLERDGQEQPVTIHPAVKGLLGKAPLDPARRHQGDLSVTPPAATDARALPGIREEKGKTGTSKEKQIHTSPLPRKSQEDESDTMCSWECGGRGRFKEKRRIIIGNVSRYILTEKRDAGDRATHKWMVYVRGSKERPDVSSFIKKVWFFLHPSYSPNDLVEVSQEPFHLIRRGWGEFPIRVQLHFLDPRNKRVDIIHHLKVPPGS</sequence>
<dbReference type="GO" id="GO:0006355">
    <property type="term" value="P:regulation of DNA-templated transcription"/>
    <property type="evidence" value="ECO:0007669"/>
    <property type="project" value="InterPro"/>
</dbReference>
<evidence type="ECO:0000256" key="3">
    <source>
        <dbReference type="SAM" id="MobiDB-lite"/>
    </source>
</evidence>
<dbReference type="CDD" id="cd16907">
    <property type="entry name" value="YEATS_YEATS2_like"/>
    <property type="match status" value="1"/>
</dbReference>
<evidence type="ECO:0000256" key="1">
    <source>
        <dbReference type="ARBA" id="ARBA00023242"/>
    </source>
</evidence>
<dbReference type="InterPro" id="IPR055129">
    <property type="entry name" value="YEATS_dom"/>
</dbReference>
<gene>
    <name evidence="5" type="ORF">NP493_378g03008</name>
</gene>
<keyword evidence="1 2" id="KW-0539">Nucleus</keyword>
<dbReference type="InterPro" id="IPR038704">
    <property type="entry name" value="YEAST_sf"/>
</dbReference>
<evidence type="ECO:0000259" key="4">
    <source>
        <dbReference type="PROSITE" id="PS51037"/>
    </source>
</evidence>
<feature type="region of interest" description="Disordered" evidence="3">
    <location>
        <begin position="1"/>
        <end position="112"/>
    </location>
</feature>
<proteinExistence type="predicted"/>
<dbReference type="Pfam" id="PF03366">
    <property type="entry name" value="YEATS"/>
    <property type="match status" value="1"/>
</dbReference>